<evidence type="ECO:0000313" key="2">
    <source>
        <dbReference type="Proteomes" id="UP000692954"/>
    </source>
</evidence>
<keyword evidence="2" id="KW-1185">Reference proteome</keyword>
<dbReference type="EMBL" id="CAJJDN010000148">
    <property type="protein sequence ID" value="CAD8123991.1"/>
    <property type="molecule type" value="Genomic_DNA"/>
</dbReference>
<comment type="caution">
    <text evidence="1">The sequence shown here is derived from an EMBL/GenBank/DDBJ whole genome shotgun (WGS) entry which is preliminary data.</text>
</comment>
<proteinExistence type="predicted"/>
<dbReference type="Proteomes" id="UP000692954">
    <property type="component" value="Unassembled WGS sequence"/>
</dbReference>
<name>A0A8S1R738_9CILI</name>
<evidence type="ECO:0000313" key="1">
    <source>
        <dbReference type="EMBL" id="CAD8123991.1"/>
    </source>
</evidence>
<accession>A0A8S1R738</accession>
<dbReference type="OrthoDB" id="305556at2759"/>
<reference evidence="1" key="1">
    <citation type="submission" date="2021-01" db="EMBL/GenBank/DDBJ databases">
        <authorList>
            <consortium name="Genoscope - CEA"/>
            <person name="William W."/>
        </authorList>
    </citation>
    <scope>NUCLEOTIDE SEQUENCE</scope>
</reference>
<sequence length="563" mass="67139">MQNNQLKIEFGNNSLKKQVLTHLFQQYQKIQDKLSLKIPYCNNFKLAKVFNVNAKNSENCLIIEYYYDGLNGEQLKFVIKDSEVQQEGFTNKFILEQQDVLMAKQVLQVLIETFHWSANFGQFIDPFKENLIYDREYDFFLFIPTFELITQYLFLGKFDFSLEKLLNFRLGPYQNGTHIFFCEYLDTFFQFLKDQDDDKQFYKQKLHDYRLKVNQINEILNLNEKYTGVDSLYGEDQVKKKQWRYSFKQSMILYQLDSNQKLRQLFLERKEKDYQESRTKQSLNTVQSDNLRGFLRSLYDIQSESHDVLTSFGLKMKQFLDTRVDYKKQITSIAGAFRPNYQPINNKNKMIDMAQQQQQQGKQNDKQKIESDQNNGLFDFIWHSDINSLNMIAQYIPQNFNKNGNDAISSMKLGTDGKQLLLRYKLELLEQKNCYIVKTVIPEIMFTIETADDIMFLINVLQKEQGQTNLYVDDNRRLMLYSSIVMGQKIEIISAIVKIIDIHQIYFYLILEFYAKNIAVGRCVRELKYQHFVRELIQYVQDYEDDFENQMKNIMSKEIQIGF</sequence>
<protein>
    <submittedName>
        <fullName evidence="1">Uncharacterized protein</fullName>
    </submittedName>
</protein>
<organism evidence="1 2">
    <name type="scientific">Paramecium sonneborni</name>
    <dbReference type="NCBI Taxonomy" id="65129"/>
    <lineage>
        <taxon>Eukaryota</taxon>
        <taxon>Sar</taxon>
        <taxon>Alveolata</taxon>
        <taxon>Ciliophora</taxon>
        <taxon>Intramacronucleata</taxon>
        <taxon>Oligohymenophorea</taxon>
        <taxon>Peniculida</taxon>
        <taxon>Parameciidae</taxon>
        <taxon>Paramecium</taxon>
    </lineage>
</organism>
<dbReference type="AlphaFoldDB" id="A0A8S1R738"/>
<gene>
    <name evidence="1" type="ORF">PSON_ATCC_30995.1.T1480088</name>
</gene>